<dbReference type="InterPro" id="IPR036661">
    <property type="entry name" value="Luciferase-like_sf"/>
</dbReference>
<name>A0ABV9XGV0_9ACTN</name>
<dbReference type="InterPro" id="IPR019921">
    <property type="entry name" value="Lucif-like_OxRdtase_Rv2161c"/>
</dbReference>
<dbReference type="PANTHER" id="PTHR30011">
    <property type="entry name" value="ALKANESULFONATE MONOOXYGENASE-RELATED"/>
    <property type="match status" value="1"/>
</dbReference>
<evidence type="ECO:0000313" key="2">
    <source>
        <dbReference type="EMBL" id="MFC5023541.1"/>
    </source>
</evidence>
<evidence type="ECO:0000313" key="3">
    <source>
        <dbReference type="Proteomes" id="UP001595829"/>
    </source>
</evidence>
<protein>
    <submittedName>
        <fullName evidence="2">LLM class F420-dependent oxidoreductase</fullName>
        <ecNumber evidence="2">1.-.-.-</ecNumber>
    </submittedName>
</protein>
<evidence type="ECO:0000259" key="1">
    <source>
        <dbReference type="Pfam" id="PF00296"/>
    </source>
</evidence>
<feature type="domain" description="Luciferase-like" evidence="1">
    <location>
        <begin position="16"/>
        <end position="264"/>
    </location>
</feature>
<dbReference type="EMBL" id="JBHSJD010000009">
    <property type="protein sequence ID" value="MFC5023541.1"/>
    <property type="molecule type" value="Genomic_DNA"/>
</dbReference>
<dbReference type="GO" id="GO:0016491">
    <property type="term" value="F:oxidoreductase activity"/>
    <property type="evidence" value="ECO:0007669"/>
    <property type="project" value="UniProtKB-KW"/>
</dbReference>
<comment type="caution">
    <text evidence="2">The sequence shown here is derived from an EMBL/GenBank/DDBJ whole genome shotgun (WGS) entry which is preliminary data.</text>
</comment>
<sequence length="291" mass="30940">MDYAIALPFGGPSVVDPEWVTEFALHAEACGFESLVVAEHSVMVGESASVYPYSASGRLAVAGTSPIPDPLELLSFLAARTRTIGLATGALILPHHHPVVLAKRAATLDVLSGGRLRLCVGVGWLREETEACGVDFATRGRRADEQIAVLRKLWADSGPGGADHDGEFFRFRGALCHPRPVRPWGVPVHIGGHSVAAARRAGRLGDGFQPLGVSGAELRRLIGVMRREAERCGRDPGALEVTLSCPLRELTPERAAALAVAGAHRVVLQAGDEASDLEKVKDLMEWCAAAR</sequence>
<dbReference type="Gene3D" id="3.20.20.30">
    <property type="entry name" value="Luciferase-like domain"/>
    <property type="match status" value="1"/>
</dbReference>
<dbReference type="Proteomes" id="UP001595829">
    <property type="component" value="Unassembled WGS sequence"/>
</dbReference>
<proteinExistence type="predicted"/>
<dbReference type="NCBIfam" id="TIGR03619">
    <property type="entry name" value="F420_Rv2161c"/>
    <property type="match status" value="1"/>
</dbReference>
<dbReference type="SUPFAM" id="SSF51679">
    <property type="entry name" value="Bacterial luciferase-like"/>
    <property type="match status" value="1"/>
</dbReference>
<accession>A0ABV9XGV0</accession>
<dbReference type="InterPro" id="IPR051260">
    <property type="entry name" value="Diverse_substr_monoxygenases"/>
</dbReference>
<dbReference type="RefSeq" id="WP_345688866.1">
    <property type="nucleotide sequence ID" value="NZ_BAABIT010000001.1"/>
</dbReference>
<dbReference type="EC" id="1.-.-.-" evidence="2"/>
<organism evidence="2 3">
    <name type="scientific">Streptomyces coeruleoprunus</name>
    <dbReference type="NCBI Taxonomy" id="285563"/>
    <lineage>
        <taxon>Bacteria</taxon>
        <taxon>Bacillati</taxon>
        <taxon>Actinomycetota</taxon>
        <taxon>Actinomycetes</taxon>
        <taxon>Kitasatosporales</taxon>
        <taxon>Streptomycetaceae</taxon>
        <taxon>Streptomyces</taxon>
    </lineage>
</organism>
<reference evidence="3" key="1">
    <citation type="journal article" date="2019" name="Int. J. Syst. Evol. Microbiol.">
        <title>The Global Catalogue of Microorganisms (GCM) 10K type strain sequencing project: providing services to taxonomists for standard genome sequencing and annotation.</title>
        <authorList>
            <consortium name="The Broad Institute Genomics Platform"/>
            <consortium name="The Broad Institute Genome Sequencing Center for Infectious Disease"/>
            <person name="Wu L."/>
            <person name="Ma J."/>
        </authorList>
    </citation>
    <scope>NUCLEOTIDE SEQUENCE [LARGE SCALE GENOMIC DNA]</scope>
    <source>
        <strain evidence="3">CGMCC 4.1648</strain>
    </source>
</reference>
<keyword evidence="3" id="KW-1185">Reference proteome</keyword>
<gene>
    <name evidence="2" type="ORF">ACFPM3_15490</name>
</gene>
<keyword evidence="2" id="KW-0560">Oxidoreductase</keyword>
<dbReference type="Pfam" id="PF00296">
    <property type="entry name" value="Bac_luciferase"/>
    <property type="match status" value="1"/>
</dbReference>
<dbReference type="InterPro" id="IPR011251">
    <property type="entry name" value="Luciferase-like_dom"/>
</dbReference>
<dbReference type="PANTHER" id="PTHR30011:SF32">
    <property type="entry name" value="CONSERVED PROTEIN"/>
    <property type="match status" value="1"/>
</dbReference>